<feature type="compositionally biased region" description="Low complexity" evidence="1">
    <location>
        <begin position="25"/>
        <end position="35"/>
    </location>
</feature>
<dbReference type="AlphaFoldDB" id="A0A5A8DJJ1"/>
<protein>
    <submittedName>
        <fullName evidence="2">Uncharacterized protein</fullName>
    </submittedName>
</protein>
<reference evidence="2 3" key="1">
    <citation type="submission" date="2019-07" db="EMBL/GenBank/DDBJ databases">
        <title>Genomes of Cafeteria roenbergensis.</title>
        <authorList>
            <person name="Fischer M.G."/>
            <person name="Hackl T."/>
            <person name="Roman M."/>
        </authorList>
    </citation>
    <scope>NUCLEOTIDE SEQUENCE [LARGE SCALE GENOMIC DNA]</scope>
    <source>
        <strain evidence="2 3">E4-10P</strain>
    </source>
</reference>
<feature type="region of interest" description="Disordered" evidence="1">
    <location>
        <begin position="25"/>
        <end position="68"/>
    </location>
</feature>
<evidence type="ECO:0000313" key="3">
    <source>
        <dbReference type="Proteomes" id="UP000322899"/>
    </source>
</evidence>
<sequence>MLSRAARAVSRRAFTTTTNARLAEAAAPAAAATEAPKGAHGEFSEFSPSGIDRTNPLHAPSPFDQRRPADVEDRGAFWNLFSNYKTAIPAAIVIGFPLIGQGHIHMDWHVEAAAIFWTTIYGISAAAKDGMYSAISSDSEAKKRDIKASEAAFEAALRSSMLAHERAIALPSVMDKLNDAVAALHEREAAAATIKVKVDHREKMVAMLDYLVTTNAAAEEGSDLVVTATLDAVEAKLASDKAFASAVLDEAIDALVSGQATGAALADEFTATLAKFEANPPVDPTADPEAEAAKARTLFLKRFGFNNEAVTEDMLAAAKKSPSAHAYLTARCGGVEPAVGTPIAERAPIDY</sequence>
<name>A0A5A8DJJ1_CAFRO</name>
<comment type="caution">
    <text evidence="2">The sequence shown here is derived from an EMBL/GenBank/DDBJ whole genome shotgun (WGS) entry which is preliminary data.</text>
</comment>
<gene>
    <name evidence="2" type="ORF">FNF27_07752</name>
</gene>
<evidence type="ECO:0000313" key="2">
    <source>
        <dbReference type="EMBL" id="KAA0164824.1"/>
    </source>
</evidence>
<evidence type="ECO:0000256" key="1">
    <source>
        <dbReference type="SAM" id="MobiDB-lite"/>
    </source>
</evidence>
<proteinExistence type="predicted"/>
<organism evidence="2 3">
    <name type="scientific">Cafeteria roenbergensis</name>
    <name type="common">Marine flagellate</name>
    <dbReference type="NCBI Taxonomy" id="33653"/>
    <lineage>
        <taxon>Eukaryota</taxon>
        <taxon>Sar</taxon>
        <taxon>Stramenopiles</taxon>
        <taxon>Bigyra</taxon>
        <taxon>Opalozoa</taxon>
        <taxon>Bicosoecida</taxon>
        <taxon>Cafeteriaceae</taxon>
        <taxon>Cafeteria</taxon>
    </lineage>
</organism>
<dbReference type="EMBL" id="VLTO01000099">
    <property type="protein sequence ID" value="KAA0164824.1"/>
    <property type="molecule type" value="Genomic_DNA"/>
</dbReference>
<accession>A0A5A8DJJ1</accession>
<dbReference type="OrthoDB" id="10672117at2759"/>
<dbReference type="Proteomes" id="UP000322899">
    <property type="component" value="Unassembled WGS sequence"/>
</dbReference>